<sequence>MAKLEEERDSAVNELSVLEREFESLRDGYEDILEEKAGLLIQLKKNKLEMEEVEEENKKLNKKLNNSENLIFQLRQEIEENKEKYEQEIKVKFS</sequence>
<organism evidence="1 2">
    <name type="scientific">Meloidogyne enterolobii</name>
    <name type="common">Root-knot nematode worm</name>
    <name type="synonym">Meloidogyne mayaguensis</name>
    <dbReference type="NCBI Taxonomy" id="390850"/>
    <lineage>
        <taxon>Eukaryota</taxon>
        <taxon>Metazoa</taxon>
        <taxon>Ecdysozoa</taxon>
        <taxon>Nematoda</taxon>
        <taxon>Chromadorea</taxon>
        <taxon>Rhabditida</taxon>
        <taxon>Tylenchina</taxon>
        <taxon>Tylenchomorpha</taxon>
        <taxon>Tylenchoidea</taxon>
        <taxon>Meloidogynidae</taxon>
        <taxon>Meloidogyninae</taxon>
        <taxon>Meloidogyne</taxon>
    </lineage>
</organism>
<protein>
    <submittedName>
        <fullName evidence="1">Uncharacterized protein</fullName>
    </submittedName>
</protein>
<evidence type="ECO:0000313" key="1">
    <source>
        <dbReference type="EMBL" id="CAK5073869.1"/>
    </source>
</evidence>
<comment type="caution">
    <text evidence="1">The sequence shown here is derived from an EMBL/GenBank/DDBJ whole genome shotgun (WGS) entry which is preliminary data.</text>
</comment>
<dbReference type="EMBL" id="CAVMJV010000024">
    <property type="protein sequence ID" value="CAK5073869.1"/>
    <property type="molecule type" value="Genomic_DNA"/>
</dbReference>
<reference evidence="1" key="1">
    <citation type="submission" date="2023-11" db="EMBL/GenBank/DDBJ databases">
        <authorList>
            <person name="Poullet M."/>
        </authorList>
    </citation>
    <scope>NUCLEOTIDE SEQUENCE</scope>
    <source>
        <strain evidence="1">E1834</strain>
    </source>
</reference>
<dbReference type="Proteomes" id="UP001497535">
    <property type="component" value="Unassembled WGS sequence"/>
</dbReference>
<proteinExistence type="predicted"/>
<keyword evidence="2" id="KW-1185">Reference proteome</keyword>
<gene>
    <name evidence="1" type="ORF">MENTE1834_LOCUS20560</name>
</gene>
<name>A0ACB0Z4Q0_MELEN</name>
<accession>A0ACB0Z4Q0</accession>
<evidence type="ECO:0000313" key="2">
    <source>
        <dbReference type="Proteomes" id="UP001497535"/>
    </source>
</evidence>